<evidence type="ECO:0000256" key="1">
    <source>
        <dbReference type="ARBA" id="ARBA00006525"/>
    </source>
</evidence>
<feature type="domain" description="Smf/DprA SLOG" evidence="2">
    <location>
        <begin position="7"/>
        <end position="118"/>
    </location>
</feature>
<comment type="caution">
    <text evidence="4">The sequence shown here is derived from an EMBL/GenBank/DDBJ whole genome shotgun (WGS) entry which is preliminary data.</text>
</comment>
<evidence type="ECO:0000259" key="3">
    <source>
        <dbReference type="Pfam" id="PF17782"/>
    </source>
</evidence>
<dbReference type="PANTHER" id="PTHR43022">
    <property type="entry name" value="PROTEIN SMF"/>
    <property type="match status" value="1"/>
</dbReference>
<organism evidence="4">
    <name type="scientific">marine sediment metagenome</name>
    <dbReference type="NCBI Taxonomy" id="412755"/>
    <lineage>
        <taxon>unclassified sequences</taxon>
        <taxon>metagenomes</taxon>
        <taxon>ecological metagenomes</taxon>
    </lineage>
</organism>
<proteinExistence type="inferred from homology"/>
<dbReference type="InterPro" id="IPR036388">
    <property type="entry name" value="WH-like_DNA-bd_sf"/>
</dbReference>
<dbReference type="InterPro" id="IPR057666">
    <property type="entry name" value="DrpA_SLOG"/>
</dbReference>
<dbReference type="GO" id="GO:0009294">
    <property type="term" value="P:DNA-mediated transformation"/>
    <property type="evidence" value="ECO:0007669"/>
    <property type="project" value="InterPro"/>
</dbReference>
<gene>
    <name evidence="4" type="ORF">S01H1_11647</name>
</gene>
<comment type="similarity">
    <text evidence="1">Belongs to the DprA/Smf family.</text>
</comment>
<dbReference type="Gene3D" id="1.10.10.10">
    <property type="entry name" value="Winged helix-like DNA-binding domain superfamily/Winged helix DNA-binding domain"/>
    <property type="match status" value="1"/>
</dbReference>
<dbReference type="InterPro" id="IPR041614">
    <property type="entry name" value="DprA_WH"/>
</dbReference>
<dbReference type="EMBL" id="BARS01005940">
    <property type="protein sequence ID" value="GAF80997.1"/>
    <property type="molecule type" value="Genomic_DNA"/>
</dbReference>
<dbReference type="PANTHER" id="PTHR43022:SF1">
    <property type="entry name" value="PROTEIN SMF"/>
    <property type="match status" value="1"/>
</dbReference>
<dbReference type="InterPro" id="IPR003488">
    <property type="entry name" value="DprA"/>
</dbReference>
<feature type="domain" description="DprA winged helix" evidence="3">
    <location>
        <begin position="123"/>
        <end position="180"/>
    </location>
</feature>
<sequence length="185" mass="20456">GSGLKNNIIYPFTNQRLSQEIVEKNGCLISEYPFTMKAAQFTFPQRNRIVAGLSQGTLVVEAPERSGALITAFLALEYNREVFSLPGSIFSINSKGANNLLKMGASLVTESDDILRALGIEPKETKTTGPLSPPEEKIISFLYEPLERDELIRKINSPAKEINPLLTQMEIKGIIKEIGGQIYKI</sequence>
<dbReference type="AlphaFoldDB" id="X0SYL8"/>
<dbReference type="Pfam" id="PF02481">
    <property type="entry name" value="DNA_processg_A"/>
    <property type="match status" value="1"/>
</dbReference>
<accession>X0SYL8</accession>
<evidence type="ECO:0000313" key="4">
    <source>
        <dbReference type="EMBL" id="GAF80997.1"/>
    </source>
</evidence>
<dbReference type="SUPFAM" id="SSF102405">
    <property type="entry name" value="MCP/YpsA-like"/>
    <property type="match status" value="1"/>
</dbReference>
<reference evidence="4" key="1">
    <citation type="journal article" date="2014" name="Front. Microbiol.">
        <title>High frequency of phylogenetically diverse reductive dehalogenase-homologous genes in deep subseafloor sedimentary metagenomes.</title>
        <authorList>
            <person name="Kawai M."/>
            <person name="Futagami T."/>
            <person name="Toyoda A."/>
            <person name="Takaki Y."/>
            <person name="Nishi S."/>
            <person name="Hori S."/>
            <person name="Arai W."/>
            <person name="Tsubouchi T."/>
            <person name="Morono Y."/>
            <person name="Uchiyama I."/>
            <person name="Ito T."/>
            <person name="Fujiyama A."/>
            <person name="Inagaki F."/>
            <person name="Takami H."/>
        </authorList>
    </citation>
    <scope>NUCLEOTIDE SEQUENCE</scope>
    <source>
        <strain evidence="4">Expedition CK06-06</strain>
    </source>
</reference>
<feature type="non-terminal residue" evidence="4">
    <location>
        <position position="1"/>
    </location>
</feature>
<dbReference type="Pfam" id="PF17782">
    <property type="entry name" value="WHD_DprA"/>
    <property type="match status" value="1"/>
</dbReference>
<protein>
    <submittedName>
        <fullName evidence="4">Uncharacterized protein</fullName>
    </submittedName>
</protein>
<name>X0SYL8_9ZZZZ</name>
<dbReference type="Gene3D" id="3.40.50.450">
    <property type="match status" value="1"/>
</dbReference>
<evidence type="ECO:0000259" key="2">
    <source>
        <dbReference type="Pfam" id="PF02481"/>
    </source>
</evidence>